<evidence type="ECO:0000313" key="3">
    <source>
        <dbReference type="Proteomes" id="UP001187531"/>
    </source>
</evidence>
<dbReference type="Proteomes" id="UP001187531">
    <property type="component" value="Unassembled WGS sequence"/>
</dbReference>
<evidence type="ECO:0000313" key="2">
    <source>
        <dbReference type="EMBL" id="KAK2706750.1"/>
    </source>
</evidence>
<dbReference type="AlphaFoldDB" id="A0AA88H7L0"/>
<accession>A0AA88H7L0</accession>
<evidence type="ECO:0000256" key="1">
    <source>
        <dbReference type="SAM" id="MobiDB-lite"/>
    </source>
</evidence>
<feature type="region of interest" description="Disordered" evidence="1">
    <location>
        <begin position="1"/>
        <end position="20"/>
    </location>
</feature>
<dbReference type="InterPro" id="IPR019351">
    <property type="entry name" value="DUF2039"/>
</dbReference>
<protein>
    <submittedName>
        <fullName evidence="2">Uncharacterized protein</fullName>
    </submittedName>
</protein>
<sequence>MSSQRGNPQRKRAQKYNNTTAYKNNLHGDTKLTKLLNSIQVCSVCERCKNQIEWRIKFNKYKPLSTPVKCVKCMQKSVKYAYHMMCSLCSEKLEVCAKCGEKKEVLMKAPPSAAEQARMDSDFQRELKLLPERKRRGLLRYLANADKKKDDKEVEDVDSNAEKQTNKSSDEIYQIAKEKLAKMALEGQGDGDFDEDFDDEDFTDSDDNSYETDE</sequence>
<feature type="region of interest" description="Disordered" evidence="1">
    <location>
        <begin position="184"/>
        <end position="214"/>
    </location>
</feature>
<comment type="caution">
    <text evidence="2">The sequence shown here is derived from an EMBL/GenBank/DDBJ whole genome shotgun (WGS) entry which is preliminary data.</text>
</comment>
<dbReference type="Pfam" id="PF10217">
    <property type="entry name" value="DUF2039"/>
    <property type="match status" value="1"/>
</dbReference>
<keyword evidence="3" id="KW-1185">Reference proteome</keyword>
<proteinExistence type="predicted"/>
<feature type="region of interest" description="Disordered" evidence="1">
    <location>
        <begin position="150"/>
        <end position="170"/>
    </location>
</feature>
<feature type="compositionally biased region" description="Basic and acidic residues" evidence="1">
    <location>
        <begin position="160"/>
        <end position="170"/>
    </location>
</feature>
<dbReference type="PANTHER" id="PTHR22876">
    <property type="entry name" value="ZGC:101016"/>
    <property type="match status" value="1"/>
</dbReference>
<reference evidence="2" key="1">
    <citation type="submission" date="2023-07" db="EMBL/GenBank/DDBJ databases">
        <title>Chromosome-level genome assembly of Artemia franciscana.</title>
        <authorList>
            <person name="Jo E."/>
        </authorList>
    </citation>
    <scope>NUCLEOTIDE SEQUENCE</scope>
    <source>
        <tissue evidence="2">Whole body</tissue>
    </source>
</reference>
<name>A0AA88H7L0_ARTSF</name>
<dbReference type="EMBL" id="JAVRJZ010000019">
    <property type="protein sequence ID" value="KAK2706750.1"/>
    <property type="molecule type" value="Genomic_DNA"/>
</dbReference>
<dbReference type="PANTHER" id="PTHR22876:SF5">
    <property type="entry name" value="CHROMOSOME 9 OPEN READING FRAME 85"/>
    <property type="match status" value="1"/>
</dbReference>
<organism evidence="2 3">
    <name type="scientific">Artemia franciscana</name>
    <name type="common">Brine shrimp</name>
    <name type="synonym">Artemia sanfranciscana</name>
    <dbReference type="NCBI Taxonomy" id="6661"/>
    <lineage>
        <taxon>Eukaryota</taxon>
        <taxon>Metazoa</taxon>
        <taxon>Ecdysozoa</taxon>
        <taxon>Arthropoda</taxon>
        <taxon>Crustacea</taxon>
        <taxon>Branchiopoda</taxon>
        <taxon>Anostraca</taxon>
        <taxon>Artemiidae</taxon>
        <taxon>Artemia</taxon>
    </lineage>
</organism>
<feature type="compositionally biased region" description="Acidic residues" evidence="1">
    <location>
        <begin position="189"/>
        <end position="214"/>
    </location>
</feature>
<gene>
    <name evidence="2" type="ORF">QYM36_014701</name>
</gene>